<dbReference type="PIRSF" id="PIRSF033093">
    <property type="entry name" value="UCP_ML1119"/>
    <property type="match status" value="1"/>
</dbReference>
<reference evidence="3" key="1">
    <citation type="submission" date="2020-08" db="EMBL/GenBank/DDBJ databases">
        <title>Ramlibacter sp. USB13 16S ribosomal RNA gene genome sequencing and assembly.</title>
        <authorList>
            <person name="Kang M."/>
        </authorList>
    </citation>
    <scope>NUCLEOTIDE SEQUENCE</scope>
    <source>
        <strain evidence="3">USB13</strain>
    </source>
</reference>
<dbReference type="SUPFAM" id="SSF56300">
    <property type="entry name" value="Metallo-dependent phosphatases"/>
    <property type="match status" value="1"/>
</dbReference>
<keyword evidence="3" id="KW-0269">Exonuclease</keyword>
<dbReference type="InterPro" id="IPR004843">
    <property type="entry name" value="Calcineurin-like_PHP"/>
</dbReference>
<evidence type="ECO:0000256" key="1">
    <source>
        <dbReference type="ARBA" id="ARBA00022801"/>
    </source>
</evidence>
<evidence type="ECO:0000313" key="3">
    <source>
        <dbReference type="EMBL" id="MBC5782628.1"/>
    </source>
</evidence>
<comment type="caution">
    <text evidence="3">The sequence shown here is derived from an EMBL/GenBank/DDBJ whole genome shotgun (WGS) entry which is preliminary data.</text>
</comment>
<keyword evidence="1" id="KW-0378">Hydrolase</keyword>
<dbReference type="PANTHER" id="PTHR30337">
    <property type="entry name" value="COMPONENT OF ATP-DEPENDENT DSDNA EXONUCLEASE"/>
    <property type="match status" value="1"/>
</dbReference>
<dbReference type="AlphaFoldDB" id="A0A923MPT5"/>
<feature type="domain" description="Calcineurin-like phosphoesterase" evidence="2">
    <location>
        <begin position="1"/>
        <end position="166"/>
    </location>
</feature>
<keyword evidence="3" id="KW-0540">Nuclease</keyword>
<dbReference type="CDD" id="cd00840">
    <property type="entry name" value="MPP_Mre11_N"/>
    <property type="match status" value="1"/>
</dbReference>
<evidence type="ECO:0000313" key="4">
    <source>
        <dbReference type="Proteomes" id="UP000608513"/>
    </source>
</evidence>
<protein>
    <submittedName>
        <fullName evidence="3">DNA repair exonuclease</fullName>
    </submittedName>
</protein>
<dbReference type="Proteomes" id="UP000608513">
    <property type="component" value="Unassembled WGS sequence"/>
</dbReference>
<dbReference type="InterPro" id="IPR014577">
    <property type="entry name" value="UCP033093_metalloPase"/>
</dbReference>
<dbReference type="GO" id="GO:0004527">
    <property type="term" value="F:exonuclease activity"/>
    <property type="evidence" value="ECO:0007669"/>
    <property type="project" value="UniProtKB-KW"/>
</dbReference>
<sequence length="380" mass="40706">MKFLHTADWQIGRLHSQFDAGDAAELANGRIESVRRIAALATGHAVDAVLVAGDVFDSQTPREKTVVRLFEALAGYDGPWLLLPGNHDAALAESVWQLAQRLGAVPPNAILCLRPEVVEVTGRGGSRFAVLPAPLTQRHTHTDLTDWFDQAATSEGLLRIGLAHGSVAGILPEDVDSPNPIAAGRAARARLDYLALGDWHGRKQVDDRTWYSGTHEPERFRDNDPGHVLLVEIDAPGTLPRVSSIASARYRWLQLRLDVTGEADVEQALEQLAAIDASTVADVVLGGTCDLAAQARLQAALEAAERNAAAFTARQHDLRLAPTEADLQALHADGFVGEAVKELRTQLEGPQAELAREALLQLARIQRSAHAGASAQGAAA</sequence>
<dbReference type="InterPro" id="IPR050535">
    <property type="entry name" value="DNA_Repair-Maintenance_Comp"/>
</dbReference>
<gene>
    <name evidence="3" type="ORF">H8N03_06700</name>
</gene>
<dbReference type="InterPro" id="IPR029052">
    <property type="entry name" value="Metallo-depent_PP-like"/>
</dbReference>
<keyword evidence="4" id="KW-1185">Reference proteome</keyword>
<dbReference type="EMBL" id="JACORT010000002">
    <property type="protein sequence ID" value="MBC5782628.1"/>
    <property type="molecule type" value="Genomic_DNA"/>
</dbReference>
<evidence type="ECO:0000259" key="2">
    <source>
        <dbReference type="Pfam" id="PF00149"/>
    </source>
</evidence>
<dbReference type="Pfam" id="PF00149">
    <property type="entry name" value="Metallophos"/>
    <property type="match status" value="1"/>
</dbReference>
<name>A0A923MPT5_9BURK</name>
<organism evidence="3 4">
    <name type="scientific">Ramlibacter cellulosilyticus</name>
    <dbReference type="NCBI Taxonomy" id="2764187"/>
    <lineage>
        <taxon>Bacteria</taxon>
        <taxon>Pseudomonadati</taxon>
        <taxon>Pseudomonadota</taxon>
        <taxon>Betaproteobacteria</taxon>
        <taxon>Burkholderiales</taxon>
        <taxon>Comamonadaceae</taxon>
        <taxon>Ramlibacter</taxon>
    </lineage>
</organism>
<proteinExistence type="predicted"/>
<dbReference type="Gene3D" id="3.60.21.10">
    <property type="match status" value="1"/>
</dbReference>
<accession>A0A923MPT5</accession>
<dbReference type="InterPro" id="IPR041796">
    <property type="entry name" value="Mre11_N"/>
</dbReference>
<dbReference type="RefSeq" id="WP_187075386.1">
    <property type="nucleotide sequence ID" value="NZ_JACORT010000002.1"/>
</dbReference>